<evidence type="ECO:0000313" key="7">
    <source>
        <dbReference type="EMBL" id="MDJ1649315.1"/>
    </source>
</evidence>
<dbReference type="Proteomes" id="UP001232750">
    <property type="component" value="Unassembled WGS sequence"/>
</dbReference>
<dbReference type="Pfam" id="PF02631">
    <property type="entry name" value="RecX_HTH2"/>
    <property type="match status" value="1"/>
</dbReference>
<dbReference type="RefSeq" id="WP_283830646.1">
    <property type="nucleotide sequence ID" value="NZ_JASJEU010000003.1"/>
</dbReference>
<feature type="region of interest" description="Disordered" evidence="5">
    <location>
        <begin position="22"/>
        <end position="49"/>
    </location>
</feature>
<organism evidence="7 8">
    <name type="scientific">Gordonibacter faecis</name>
    <dbReference type="NCBI Taxonomy" id="3047475"/>
    <lineage>
        <taxon>Bacteria</taxon>
        <taxon>Bacillati</taxon>
        <taxon>Actinomycetota</taxon>
        <taxon>Coriobacteriia</taxon>
        <taxon>Eggerthellales</taxon>
        <taxon>Eggerthellaceae</taxon>
        <taxon>Gordonibacter</taxon>
    </lineage>
</organism>
<evidence type="ECO:0000256" key="5">
    <source>
        <dbReference type="SAM" id="MobiDB-lite"/>
    </source>
</evidence>
<dbReference type="InterPro" id="IPR053924">
    <property type="entry name" value="RecX_HTH_2nd"/>
</dbReference>
<evidence type="ECO:0000256" key="4">
    <source>
        <dbReference type="ARBA" id="ARBA00022490"/>
    </source>
</evidence>
<sequence>MPESAEEVRARLRARIAAIEAGNGVPDGPEVDRCYGGASSQEGERPTRVGVVSRSASSVRVKGNVRGSAECDALDEGDASCSVDVAEEAERAFRKIERLAAMREQASTLLRTRLVREGFSADAVEQALVRALACGLVDDVRYAEVLVRSRVSQGCGAQGIAAELDGLGIDIACVPGWPDEFPVEHDDEVARALALLERKPPRAKNRRDAAYRRLAQKGFGASVASTAARLWSESLEE</sequence>
<proteinExistence type="inferred from homology"/>
<keyword evidence="4" id="KW-0963">Cytoplasm</keyword>
<comment type="similarity">
    <text evidence="2">Belongs to the RecX family.</text>
</comment>
<dbReference type="InterPro" id="IPR036388">
    <property type="entry name" value="WH-like_DNA-bd_sf"/>
</dbReference>
<evidence type="ECO:0000256" key="2">
    <source>
        <dbReference type="ARBA" id="ARBA00009695"/>
    </source>
</evidence>
<dbReference type="EMBL" id="JASJEU010000003">
    <property type="protein sequence ID" value="MDJ1649315.1"/>
    <property type="molecule type" value="Genomic_DNA"/>
</dbReference>
<name>A0ABT7DIG5_9ACTN</name>
<keyword evidence="8" id="KW-1185">Reference proteome</keyword>
<evidence type="ECO:0000259" key="6">
    <source>
        <dbReference type="Pfam" id="PF02631"/>
    </source>
</evidence>
<reference evidence="7 8" key="1">
    <citation type="submission" date="2023-05" db="EMBL/GenBank/DDBJ databases">
        <title>Gordonibacter KGMB12511T sp. nov., isolated from faeces of healthy Korean.</title>
        <authorList>
            <person name="Kim H.S."/>
            <person name="Kim J.-S."/>
            <person name="Suh M.K."/>
            <person name="Eom M.K."/>
            <person name="Do H.E."/>
            <person name="Lee J.-S."/>
        </authorList>
    </citation>
    <scope>NUCLEOTIDE SEQUENCE [LARGE SCALE GENOMIC DNA]</scope>
    <source>
        <strain evidence="7 8">KGMB12511</strain>
    </source>
</reference>
<comment type="subcellular location">
    <subcellularLocation>
        <location evidence="1">Cytoplasm</location>
    </subcellularLocation>
</comment>
<protein>
    <recommendedName>
        <fullName evidence="3">Regulatory protein RecX</fullName>
    </recommendedName>
</protein>
<accession>A0ABT7DIG5</accession>
<comment type="caution">
    <text evidence="7">The sequence shown here is derived from an EMBL/GenBank/DDBJ whole genome shotgun (WGS) entry which is preliminary data.</text>
</comment>
<evidence type="ECO:0000313" key="8">
    <source>
        <dbReference type="Proteomes" id="UP001232750"/>
    </source>
</evidence>
<evidence type="ECO:0000256" key="1">
    <source>
        <dbReference type="ARBA" id="ARBA00004496"/>
    </source>
</evidence>
<gene>
    <name evidence="7" type="ORF">QNJ86_00725</name>
</gene>
<dbReference type="Gene3D" id="1.10.10.10">
    <property type="entry name" value="Winged helix-like DNA-binding domain superfamily/Winged helix DNA-binding domain"/>
    <property type="match status" value="1"/>
</dbReference>
<evidence type="ECO:0000256" key="3">
    <source>
        <dbReference type="ARBA" id="ARBA00018111"/>
    </source>
</evidence>
<feature type="domain" description="RecX second three-helical" evidence="6">
    <location>
        <begin position="138"/>
        <end position="170"/>
    </location>
</feature>